<comment type="caution">
    <text evidence="1">The sequence shown here is derived from an EMBL/GenBank/DDBJ whole genome shotgun (WGS) entry which is preliminary data.</text>
</comment>
<reference evidence="2" key="1">
    <citation type="submission" date="2023-07" db="EMBL/GenBank/DDBJ databases">
        <title>30 novel species of actinomycetes from the DSMZ collection.</title>
        <authorList>
            <person name="Nouioui I."/>
        </authorList>
    </citation>
    <scope>NUCLEOTIDE SEQUENCE [LARGE SCALE GENOMIC DNA]</scope>
    <source>
        <strain evidence="2">DSM 44938</strain>
    </source>
</reference>
<accession>A0ABU2MX18</accession>
<keyword evidence="2" id="KW-1185">Reference proteome</keyword>
<dbReference type="EMBL" id="JAVREL010000018">
    <property type="protein sequence ID" value="MDT0346021.1"/>
    <property type="molecule type" value="Genomic_DNA"/>
</dbReference>
<evidence type="ECO:0000313" key="2">
    <source>
        <dbReference type="Proteomes" id="UP001183246"/>
    </source>
</evidence>
<gene>
    <name evidence="1" type="ORF">RM590_26035</name>
</gene>
<evidence type="ECO:0000313" key="1">
    <source>
        <dbReference type="EMBL" id="MDT0346021.1"/>
    </source>
</evidence>
<sequence length="55" mass="6206">MAVYSGDQPDDSRPVVWTDPRYADIVARIDALRRDGRPVRGLMNELPADRRPPAT</sequence>
<name>A0ABU2MX18_9ACTN</name>
<protein>
    <submittedName>
        <fullName evidence="1">Uncharacterized protein</fullName>
    </submittedName>
</protein>
<proteinExistence type="predicted"/>
<organism evidence="1 2">
    <name type="scientific">Streptomyces litchfieldiae</name>
    <dbReference type="NCBI Taxonomy" id="3075543"/>
    <lineage>
        <taxon>Bacteria</taxon>
        <taxon>Bacillati</taxon>
        <taxon>Actinomycetota</taxon>
        <taxon>Actinomycetes</taxon>
        <taxon>Kitasatosporales</taxon>
        <taxon>Streptomycetaceae</taxon>
        <taxon>Streptomyces</taxon>
    </lineage>
</organism>
<dbReference type="RefSeq" id="WP_311707161.1">
    <property type="nucleotide sequence ID" value="NZ_JAVREL010000018.1"/>
</dbReference>
<dbReference type="Proteomes" id="UP001183246">
    <property type="component" value="Unassembled WGS sequence"/>
</dbReference>